<accession>A0AAQ3X2B3</accession>
<reference evidence="2 3" key="1">
    <citation type="submission" date="2024-02" db="EMBL/GenBank/DDBJ databases">
        <title>High-quality chromosome-scale genome assembly of Pensacola bahiagrass (Paspalum notatum Flugge var. saurae).</title>
        <authorList>
            <person name="Vega J.M."/>
            <person name="Podio M."/>
            <person name="Orjuela J."/>
            <person name="Siena L.A."/>
            <person name="Pessino S.C."/>
            <person name="Combes M.C."/>
            <person name="Mariac C."/>
            <person name="Albertini E."/>
            <person name="Pupilli F."/>
            <person name="Ortiz J.P.A."/>
            <person name="Leblanc O."/>
        </authorList>
    </citation>
    <scope>NUCLEOTIDE SEQUENCE [LARGE SCALE GENOMIC DNA]</scope>
    <source>
        <strain evidence="2">R1</strain>
        <tissue evidence="2">Leaf</tissue>
    </source>
</reference>
<keyword evidence="1" id="KW-0732">Signal</keyword>
<proteinExistence type="predicted"/>
<feature type="signal peptide" evidence="1">
    <location>
        <begin position="1"/>
        <end position="20"/>
    </location>
</feature>
<evidence type="ECO:0000256" key="1">
    <source>
        <dbReference type="SAM" id="SignalP"/>
    </source>
</evidence>
<organism evidence="2 3">
    <name type="scientific">Paspalum notatum var. saurae</name>
    <dbReference type="NCBI Taxonomy" id="547442"/>
    <lineage>
        <taxon>Eukaryota</taxon>
        <taxon>Viridiplantae</taxon>
        <taxon>Streptophyta</taxon>
        <taxon>Embryophyta</taxon>
        <taxon>Tracheophyta</taxon>
        <taxon>Spermatophyta</taxon>
        <taxon>Magnoliopsida</taxon>
        <taxon>Liliopsida</taxon>
        <taxon>Poales</taxon>
        <taxon>Poaceae</taxon>
        <taxon>PACMAD clade</taxon>
        <taxon>Panicoideae</taxon>
        <taxon>Andropogonodae</taxon>
        <taxon>Paspaleae</taxon>
        <taxon>Paspalinae</taxon>
        <taxon>Paspalum</taxon>
    </lineage>
</organism>
<feature type="chain" id="PRO_5042928874" evidence="1">
    <location>
        <begin position="21"/>
        <end position="151"/>
    </location>
</feature>
<dbReference type="EMBL" id="CP144750">
    <property type="protein sequence ID" value="WVZ82932.1"/>
    <property type="molecule type" value="Genomic_DNA"/>
</dbReference>
<keyword evidence="3" id="KW-1185">Reference proteome</keyword>
<evidence type="ECO:0000313" key="2">
    <source>
        <dbReference type="EMBL" id="WVZ82932.1"/>
    </source>
</evidence>
<gene>
    <name evidence="2" type="ORF">U9M48_030135</name>
</gene>
<dbReference type="Proteomes" id="UP001341281">
    <property type="component" value="Chromosome 06"/>
</dbReference>
<name>A0AAQ3X2B3_PASNO</name>
<dbReference type="AlphaFoldDB" id="A0AAQ3X2B3"/>
<protein>
    <submittedName>
        <fullName evidence="2">Uncharacterized protein</fullName>
    </submittedName>
</protein>
<evidence type="ECO:0000313" key="3">
    <source>
        <dbReference type="Proteomes" id="UP001341281"/>
    </source>
</evidence>
<sequence>MERGIMFLAILLLLTTPAVADAHDQEEAAKPEQQLHHQINALHLERKCWEYLHCYCSCRAEGSGRKFCLLKCIVKCCFFTQSSSTTTTTGGGGLQIEMMASATSPPATCNATCCATACANSGTAGGGPIGCHPDRSTCRAVPPVPPHQLMI</sequence>